<feature type="domain" description="Thioredoxin" evidence="1">
    <location>
        <begin position="1"/>
        <end position="114"/>
    </location>
</feature>
<dbReference type="InterPro" id="IPR013766">
    <property type="entry name" value="Thioredoxin_domain"/>
</dbReference>
<dbReference type="InterPro" id="IPR050620">
    <property type="entry name" value="Thioredoxin_H-type-like"/>
</dbReference>
<accession>A2FYI9</accession>
<dbReference type="PANTHER" id="PTHR10438">
    <property type="entry name" value="THIOREDOXIN"/>
    <property type="match status" value="1"/>
</dbReference>
<gene>
    <name evidence="2" type="ORF">TVAG_411700</name>
</gene>
<dbReference type="AlphaFoldDB" id="A2FYI9"/>
<dbReference type="PANTHER" id="PTHR10438:SF468">
    <property type="entry name" value="THIOREDOXIN-1-RELATED"/>
    <property type="match status" value="1"/>
</dbReference>
<dbReference type="VEuPathDB" id="TrichDB:TVAG_411700"/>
<dbReference type="VEuPathDB" id="TrichDB:TVAGG3_0685380"/>
<evidence type="ECO:0000259" key="1">
    <source>
        <dbReference type="PROSITE" id="PS51352"/>
    </source>
</evidence>
<dbReference type="Gene3D" id="3.40.30.10">
    <property type="entry name" value="Glutaredoxin"/>
    <property type="match status" value="1"/>
</dbReference>
<evidence type="ECO:0000313" key="3">
    <source>
        <dbReference type="Proteomes" id="UP000001542"/>
    </source>
</evidence>
<dbReference type="CDD" id="cd02947">
    <property type="entry name" value="TRX_family"/>
    <property type="match status" value="1"/>
</dbReference>
<dbReference type="KEGG" id="tva:4747708"/>
<dbReference type="SMR" id="A2FYI9"/>
<reference evidence="2" key="2">
    <citation type="journal article" date="2007" name="Science">
        <title>Draft genome sequence of the sexually transmitted pathogen Trichomonas vaginalis.</title>
        <authorList>
            <person name="Carlton J.M."/>
            <person name="Hirt R.P."/>
            <person name="Silva J.C."/>
            <person name="Delcher A.L."/>
            <person name="Schatz M."/>
            <person name="Zhao Q."/>
            <person name="Wortman J.R."/>
            <person name="Bidwell S.L."/>
            <person name="Alsmark U.C.M."/>
            <person name="Besteiro S."/>
            <person name="Sicheritz-Ponten T."/>
            <person name="Noel C.J."/>
            <person name="Dacks J.B."/>
            <person name="Foster P.G."/>
            <person name="Simillion C."/>
            <person name="Van de Peer Y."/>
            <person name="Miranda-Saavedra D."/>
            <person name="Barton G.J."/>
            <person name="Westrop G.D."/>
            <person name="Mueller S."/>
            <person name="Dessi D."/>
            <person name="Fiori P.L."/>
            <person name="Ren Q."/>
            <person name="Paulsen I."/>
            <person name="Zhang H."/>
            <person name="Bastida-Corcuera F.D."/>
            <person name="Simoes-Barbosa A."/>
            <person name="Brown M.T."/>
            <person name="Hayes R.D."/>
            <person name="Mukherjee M."/>
            <person name="Okumura C.Y."/>
            <person name="Schneider R."/>
            <person name="Smith A.J."/>
            <person name="Vanacova S."/>
            <person name="Villalvazo M."/>
            <person name="Haas B.J."/>
            <person name="Pertea M."/>
            <person name="Feldblyum T.V."/>
            <person name="Utterback T.R."/>
            <person name="Shu C.L."/>
            <person name="Osoegawa K."/>
            <person name="de Jong P.J."/>
            <person name="Hrdy I."/>
            <person name="Horvathova L."/>
            <person name="Zubacova Z."/>
            <person name="Dolezal P."/>
            <person name="Malik S.B."/>
            <person name="Logsdon J.M. Jr."/>
            <person name="Henze K."/>
            <person name="Gupta A."/>
            <person name="Wang C.C."/>
            <person name="Dunne R.L."/>
            <person name="Upcroft J.A."/>
            <person name="Upcroft P."/>
            <person name="White O."/>
            <person name="Salzberg S.L."/>
            <person name="Tang P."/>
            <person name="Chiu C.-H."/>
            <person name="Lee Y.-S."/>
            <person name="Embley T.M."/>
            <person name="Coombs G.H."/>
            <person name="Mottram J.C."/>
            <person name="Tachezy J."/>
            <person name="Fraser-Liggett C.M."/>
            <person name="Johnson P.J."/>
        </authorList>
    </citation>
    <scope>NUCLEOTIDE SEQUENCE [LARGE SCALE GENOMIC DNA]</scope>
    <source>
        <strain evidence="2">G3</strain>
    </source>
</reference>
<dbReference type="Pfam" id="PF00085">
    <property type="entry name" value="Thioredoxin"/>
    <property type="match status" value="1"/>
</dbReference>
<keyword evidence="3" id="KW-1185">Reference proteome</keyword>
<sequence>MNVAHPSVIKFNGSLKDLSSLIHSHDGLTVLDIDASWCPCCRRISKMLPIFAKEHPDVQIIRVDGDINPEIKTYFGVEHIPSLKFIKSNKHLDPIDTIVGVDIPLIKEKLLLHR</sequence>
<evidence type="ECO:0000313" key="2">
    <source>
        <dbReference type="EMBL" id="EAX90030.1"/>
    </source>
</evidence>
<protein>
    <submittedName>
        <fullName evidence="2">Thioredoxin-related protein</fullName>
    </submittedName>
</protein>
<dbReference type="OrthoDB" id="10264505at2759"/>
<dbReference type="STRING" id="5722.A2FYI9"/>
<dbReference type="Proteomes" id="UP000001542">
    <property type="component" value="Unassembled WGS sequence"/>
</dbReference>
<organism evidence="2 3">
    <name type="scientific">Trichomonas vaginalis (strain ATCC PRA-98 / G3)</name>
    <dbReference type="NCBI Taxonomy" id="412133"/>
    <lineage>
        <taxon>Eukaryota</taxon>
        <taxon>Metamonada</taxon>
        <taxon>Parabasalia</taxon>
        <taxon>Trichomonadida</taxon>
        <taxon>Trichomonadidae</taxon>
        <taxon>Trichomonas</taxon>
    </lineage>
</organism>
<dbReference type="PROSITE" id="PS51352">
    <property type="entry name" value="THIOREDOXIN_2"/>
    <property type="match status" value="1"/>
</dbReference>
<reference evidence="2" key="1">
    <citation type="submission" date="2006-10" db="EMBL/GenBank/DDBJ databases">
        <authorList>
            <person name="Amadeo P."/>
            <person name="Zhao Q."/>
            <person name="Wortman J."/>
            <person name="Fraser-Liggett C."/>
            <person name="Carlton J."/>
        </authorList>
    </citation>
    <scope>NUCLEOTIDE SEQUENCE</scope>
    <source>
        <strain evidence="2">G3</strain>
    </source>
</reference>
<dbReference type="InterPro" id="IPR036249">
    <property type="entry name" value="Thioredoxin-like_sf"/>
</dbReference>
<dbReference type="SUPFAM" id="SSF52833">
    <property type="entry name" value="Thioredoxin-like"/>
    <property type="match status" value="1"/>
</dbReference>
<proteinExistence type="predicted"/>
<name>A2FYI9_TRIV3</name>
<dbReference type="EMBL" id="DS114144">
    <property type="protein sequence ID" value="EAX90030.1"/>
    <property type="molecule type" value="Genomic_DNA"/>
</dbReference>
<dbReference type="FunCoup" id="A2FYI9">
    <property type="interactions" value="422"/>
</dbReference>
<dbReference type="InParanoid" id="A2FYI9"/>
<dbReference type="RefSeq" id="XP_001302960.1">
    <property type="nucleotide sequence ID" value="XM_001302959.1"/>
</dbReference>